<protein>
    <submittedName>
        <fullName evidence="1">Uncharacterized protein</fullName>
    </submittedName>
</protein>
<dbReference type="EMBL" id="BART01028480">
    <property type="protein sequence ID" value="GAG90648.1"/>
    <property type="molecule type" value="Genomic_DNA"/>
</dbReference>
<sequence>DERVIEVQTEKRTVISDILNDERLTGKGVVNMLPMKMGELSARELQYLICGGGARE</sequence>
<reference evidence="1" key="1">
    <citation type="journal article" date="2014" name="Front. Microbiol.">
        <title>High frequency of phylogenetically diverse reductive dehalogenase-homologous genes in deep subseafloor sedimentary metagenomes.</title>
        <authorList>
            <person name="Kawai M."/>
            <person name="Futagami T."/>
            <person name="Toyoda A."/>
            <person name="Takaki Y."/>
            <person name="Nishi S."/>
            <person name="Hori S."/>
            <person name="Arai W."/>
            <person name="Tsubouchi T."/>
            <person name="Morono Y."/>
            <person name="Uchiyama I."/>
            <person name="Ito T."/>
            <person name="Fujiyama A."/>
            <person name="Inagaki F."/>
            <person name="Takami H."/>
        </authorList>
    </citation>
    <scope>NUCLEOTIDE SEQUENCE</scope>
    <source>
        <strain evidence="1">Expedition CK06-06</strain>
    </source>
</reference>
<dbReference type="AlphaFoldDB" id="X1C2J6"/>
<comment type="caution">
    <text evidence="1">The sequence shown here is derived from an EMBL/GenBank/DDBJ whole genome shotgun (WGS) entry which is preliminary data.</text>
</comment>
<evidence type="ECO:0000313" key="1">
    <source>
        <dbReference type="EMBL" id="GAG90648.1"/>
    </source>
</evidence>
<proteinExistence type="predicted"/>
<name>X1C2J6_9ZZZZ</name>
<feature type="non-terminal residue" evidence="1">
    <location>
        <position position="1"/>
    </location>
</feature>
<accession>X1C2J6</accession>
<gene>
    <name evidence="1" type="ORF">S01H4_50202</name>
</gene>
<organism evidence="1">
    <name type="scientific">marine sediment metagenome</name>
    <dbReference type="NCBI Taxonomy" id="412755"/>
    <lineage>
        <taxon>unclassified sequences</taxon>
        <taxon>metagenomes</taxon>
        <taxon>ecological metagenomes</taxon>
    </lineage>
</organism>